<dbReference type="InterPro" id="IPR050330">
    <property type="entry name" value="Bact_OuterMem_StrucFunc"/>
</dbReference>
<comment type="caution">
    <text evidence="7">The sequence shown here is derived from an EMBL/GenBank/DDBJ whole genome shotgun (WGS) entry which is preliminary data.</text>
</comment>
<gene>
    <name evidence="7" type="ORF">OOZ35_11145</name>
</gene>
<evidence type="ECO:0000313" key="8">
    <source>
        <dbReference type="Proteomes" id="UP001149142"/>
    </source>
</evidence>
<dbReference type="PANTHER" id="PTHR30329">
    <property type="entry name" value="STATOR ELEMENT OF FLAGELLAR MOTOR COMPLEX"/>
    <property type="match status" value="1"/>
</dbReference>
<evidence type="ECO:0000256" key="1">
    <source>
        <dbReference type="ARBA" id="ARBA00004442"/>
    </source>
</evidence>
<evidence type="ECO:0000313" key="7">
    <source>
        <dbReference type="EMBL" id="MDA0178048.1"/>
    </source>
</evidence>
<dbReference type="InterPro" id="IPR006664">
    <property type="entry name" value="OMP_bac"/>
</dbReference>
<keyword evidence="2 4" id="KW-0472">Membrane</keyword>
<dbReference type="SUPFAM" id="SSF103088">
    <property type="entry name" value="OmpA-like"/>
    <property type="match status" value="2"/>
</dbReference>
<dbReference type="PROSITE" id="PS51123">
    <property type="entry name" value="OMPA_2"/>
    <property type="match status" value="1"/>
</dbReference>
<dbReference type="EMBL" id="JAPFGC010000002">
    <property type="protein sequence ID" value="MDA0178048.1"/>
    <property type="molecule type" value="Genomic_DNA"/>
</dbReference>
<reference evidence="7" key="1">
    <citation type="submission" date="2022-11" db="EMBL/GenBank/DDBJ databases">
        <title>Refractory cell wall polysaccharides provide important carbon source for microbial heterotrophs in the hadal ocean.</title>
        <authorList>
            <person name="Zhu X."/>
        </authorList>
    </citation>
    <scope>NUCLEOTIDE SEQUENCE</scope>
    <source>
        <strain evidence="7">MTRN7</strain>
    </source>
</reference>
<comment type="subcellular location">
    <subcellularLocation>
        <location evidence="1">Cell outer membrane</location>
    </subcellularLocation>
</comment>
<accession>A0ABT4S2A2</accession>
<proteinExistence type="predicted"/>
<organism evidence="7 8">
    <name type="scientific">Mesoflavibacter profundi</name>
    <dbReference type="NCBI Taxonomy" id="2708110"/>
    <lineage>
        <taxon>Bacteria</taxon>
        <taxon>Pseudomonadati</taxon>
        <taxon>Bacteroidota</taxon>
        <taxon>Flavobacteriia</taxon>
        <taxon>Flavobacteriales</taxon>
        <taxon>Flavobacteriaceae</taxon>
        <taxon>Mesoflavibacter</taxon>
    </lineage>
</organism>
<dbReference type="Gene3D" id="3.30.1330.60">
    <property type="entry name" value="OmpA-like domain"/>
    <property type="match status" value="2"/>
</dbReference>
<evidence type="ECO:0000256" key="5">
    <source>
        <dbReference type="SAM" id="Phobius"/>
    </source>
</evidence>
<dbReference type="InterPro" id="IPR036737">
    <property type="entry name" value="OmpA-like_sf"/>
</dbReference>
<feature type="domain" description="OmpA-like" evidence="6">
    <location>
        <begin position="195"/>
        <end position="311"/>
    </location>
</feature>
<dbReference type="PRINTS" id="PR01021">
    <property type="entry name" value="OMPADOMAIN"/>
</dbReference>
<evidence type="ECO:0000256" key="2">
    <source>
        <dbReference type="ARBA" id="ARBA00023136"/>
    </source>
</evidence>
<dbReference type="PRINTS" id="PR01023">
    <property type="entry name" value="NAFLGMOTY"/>
</dbReference>
<dbReference type="InterPro" id="IPR006665">
    <property type="entry name" value="OmpA-like"/>
</dbReference>
<keyword evidence="5" id="KW-1133">Transmembrane helix</keyword>
<dbReference type="Proteomes" id="UP001149142">
    <property type="component" value="Unassembled WGS sequence"/>
</dbReference>
<dbReference type="CDD" id="cd07185">
    <property type="entry name" value="OmpA_C-like"/>
    <property type="match status" value="1"/>
</dbReference>
<evidence type="ECO:0000256" key="4">
    <source>
        <dbReference type="PROSITE-ProRule" id="PRU00473"/>
    </source>
</evidence>
<dbReference type="PANTHER" id="PTHR30329:SF21">
    <property type="entry name" value="LIPOPROTEIN YIAD-RELATED"/>
    <property type="match status" value="1"/>
</dbReference>
<evidence type="ECO:0000259" key="6">
    <source>
        <dbReference type="PROSITE" id="PS51123"/>
    </source>
</evidence>
<keyword evidence="5" id="KW-0812">Transmembrane</keyword>
<keyword evidence="8" id="KW-1185">Reference proteome</keyword>
<evidence type="ECO:0000256" key="3">
    <source>
        <dbReference type="ARBA" id="ARBA00023237"/>
    </source>
</evidence>
<protein>
    <submittedName>
        <fullName evidence="7">OmpA family protein</fullName>
    </submittedName>
</protein>
<dbReference type="RefSeq" id="WP_106687590.1">
    <property type="nucleotide sequence ID" value="NZ_CP061703.1"/>
</dbReference>
<sequence>MSKKTRYLLGILLTIIIGTILYWFFCCQYCSNNGKHNHKKHHLKTNDVVKPTVTKTPFLVNDPNGNFNIETNSSFNFKTSDYHVIKPLSPNLEDGLNNLAKYFSSNPEKHLLITGVYKEEEENHSAFPNLGLARANAVKNLIASRGVNYKNITTNSQLDNSLTADVSLVLYGPLNFNITTKDQQDTVNTKELEDQLKAIKADPLILYFDTAQVAIELTASQRQKVANMVDYLTKVDQSHIVITGHTDNQGSRETNIKVGQGRADFAKNYLMDNGIPENKIISTSVGPDHPIADNTTEEGKAKNRRVVVTIN</sequence>
<name>A0ABT4S2A2_9FLAO</name>
<dbReference type="Pfam" id="PF00691">
    <property type="entry name" value="OmpA"/>
    <property type="match status" value="1"/>
</dbReference>
<keyword evidence="3" id="KW-0998">Cell outer membrane</keyword>
<feature type="transmembrane region" description="Helical" evidence="5">
    <location>
        <begin position="7"/>
        <end position="25"/>
    </location>
</feature>